<dbReference type="RefSeq" id="WP_045410191.1">
    <property type="nucleotide sequence ID" value="NZ_CP117989.1"/>
</dbReference>
<evidence type="ECO:0000313" key="3">
    <source>
        <dbReference type="Proteomes" id="UP001219537"/>
    </source>
</evidence>
<dbReference type="EMBL" id="CP117989">
    <property type="protein sequence ID" value="WDG11352.1"/>
    <property type="molecule type" value="Genomic_DNA"/>
</dbReference>
<dbReference type="AlphaFoldDB" id="A0AAQ2Y2D4"/>
<sequence>MAKKATNKNKLNQMSIGDIDGVELKMGRGGARKGAGRPKTKPDTKVMRVPVDLVEEVQRIIDDYRARLENEQQK</sequence>
<dbReference type="Proteomes" id="UP001219537">
    <property type="component" value="Chromosome 2"/>
</dbReference>
<name>A0AAQ2Y2D4_9VIBR</name>
<reference evidence="2" key="1">
    <citation type="submission" date="2023-02" db="EMBL/GenBank/DDBJ databases">
        <title>Isolation, identification, and genome analysis of Vibrio campbellii in the Penaeus vannamei larvae stage.</title>
        <authorList>
            <person name="Huang T."/>
            <person name="Zhang B."/>
        </authorList>
    </citation>
    <scope>NUCLEOTIDE SEQUENCE</scope>
    <source>
        <strain evidence="2">20220413_1</strain>
    </source>
</reference>
<accession>A0AAQ2Y2D4</accession>
<protein>
    <submittedName>
        <fullName evidence="2">Uncharacterized protein</fullName>
    </submittedName>
</protein>
<feature type="region of interest" description="Disordered" evidence="1">
    <location>
        <begin position="25"/>
        <end position="47"/>
    </location>
</feature>
<feature type="compositionally biased region" description="Basic residues" evidence="1">
    <location>
        <begin position="30"/>
        <end position="39"/>
    </location>
</feature>
<evidence type="ECO:0000313" key="2">
    <source>
        <dbReference type="EMBL" id="WDG11352.1"/>
    </source>
</evidence>
<evidence type="ECO:0000256" key="1">
    <source>
        <dbReference type="SAM" id="MobiDB-lite"/>
    </source>
</evidence>
<proteinExistence type="predicted"/>
<gene>
    <name evidence="2" type="ORF">PUN50_19015</name>
</gene>
<organism evidence="2 3">
    <name type="scientific">Vibrio campbellii</name>
    <dbReference type="NCBI Taxonomy" id="680"/>
    <lineage>
        <taxon>Bacteria</taxon>
        <taxon>Pseudomonadati</taxon>
        <taxon>Pseudomonadota</taxon>
        <taxon>Gammaproteobacteria</taxon>
        <taxon>Vibrionales</taxon>
        <taxon>Vibrionaceae</taxon>
        <taxon>Vibrio</taxon>
    </lineage>
</organism>